<accession>A0A5J5EM75</accession>
<organism evidence="1 2">
    <name type="scientific">Sphaerosporella brunnea</name>
    <dbReference type="NCBI Taxonomy" id="1250544"/>
    <lineage>
        <taxon>Eukaryota</taxon>
        <taxon>Fungi</taxon>
        <taxon>Dikarya</taxon>
        <taxon>Ascomycota</taxon>
        <taxon>Pezizomycotina</taxon>
        <taxon>Pezizomycetes</taxon>
        <taxon>Pezizales</taxon>
        <taxon>Pyronemataceae</taxon>
        <taxon>Sphaerosporella</taxon>
    </lineage>
</organism>
<proteinExistence type="predicted"/>
<dbReference type="Proteomes" id="UP000326924">
    <property type="component" value="Unassembled WGS sequence"/>
</dbReference>
<gene>
    <name evidence="1" type="ORF">FN846DRAFT_966189</name>
</gene>
<reference evidence="1 2" key="1">
    <citation type="submission" date="2019-09" db="EMBL/GenBank/DDBJ databases">
        <title>Draft genome of the ectomycorrhizal ascomycete Sphaerosporella brunnea.</title>
        <authorList>
            <consortium name="DOE Joint Genome Institute"/>
            <person name="Benucci G.M."/>
            <person name="Marozzi G."/>
            <person name="Antonielli L."/>
            <person name="Sanchez S."/>
            <person name="Marco P."/>
            <person name="Wang X."/>
            <person name="Falini L.B."/>
            <person name="Barry K."/>
            <person name="Haridas S."/>
            <person name="Lipzen A."/>
            <person name="Labutti K."/>
            <person name="Grigoriev I.V."/>
            <person name="Murat C."/>
            <person name="Martin F."/>
            <person name="Albertini E."/>
            <person name="Donnini D."/>
            <person name="Bonito G."/>
        </authorList>
    </citation>
    <scope>NUCLEOTIDE SEQUENCE [LARGE SCALE GENOMIC DNA]</scope>
    <source>
        <strain evidence="1 2">Sb_GMNB300</strain>
    </source>
</reference>
<evidence type="ECO:0000313" key="1">
    <source>
        <dbReference type="EMBL" id="KAA8896167.1"/>
    </source>
</evidence>
<dbReference type="OrthoDB" id="3219736at2759"/>
<evidence type="ECO:0000313" key="2">
    <source>
        <dbReference type="Proteomes" id="UP000326924"/>
    </source>
</evidence>
<dbReference type="InParanoid" id="A0A5J5EM75"/>
<comment type="caution">
    <text evidence="1">The sequence shown here is derived from an EMBL/GenBank/DDBJ whole genome shotgun (WGS) entry which is preliminary data.</text>
</comment>
<name>A0A5J5EM75_9PEZI</name>
<dbReference type="AlphaFoldDB" id="A0A5J5EM75"/>
<dbReference type="EMBL" id="VXIS01000225">
    <property type="protein sequence ID" value="KAA8896167.1"/>
    <property type="molecule type" value="Genomic_DNA"/>
</dbReference>
<sequence length="580" mass="65085">MMPEHMDPHVPSQEDLLIRSITTLLHLLQPPVSAPPAEDESYHAFRQLLDRITLLFVREAAAGEAYAVSISHSLGHTLLYLCPNAPRSEPKSPTHQPFHFDSQWLENILHRGGLSTAEHAACLEHLVNRLNAKSPETVTELLHYVYFFSCRKLKKRLEKMLRGKSFVAALAAIDSKAAAAKISSYFPAVEPRLIRNDEAWMQQYAEYGLGLKLKFKQLHLPDRVVKHVDLSDAASIAVVVGMAHAIVDCVHTHISRICEFSKARVPEEQVAGFAKEIHECLRRIQSLAEILRLMVNSLSLRRILRVVPDGSDILKWLLKISQWEMAICELAGPAAHRHLQTLPLRIFVLQPPTLSHPKSMAPLDATISAVFGPDPRIVHNAKKYLATLARNDSPYARNNNRRLWRCILDWANGWKADGFWWERPAWEAAFLGTVHCEATTATVRFAGMGVHPASSRDQVVEKMAHCNPTLGLSKRPCLTCVAYINDLLSSSSQPSELEPIEFSTTNGKCHPWAVPAFCPPRVTHKMLESVKSMLDKVLRVHVDVDVDEGGGEENRNVAVVHHSIVPRFIRDLEGVIKRGF</sequence>
<keyword evidence="2" id="KW-1185">Reference proteome</keyword>
<protein>
    <submittedName>
        <fullName evidence="1">Uncharacterized protein</fullName>
    </submittedName>
</protein>